<dbReference type="PANTHER" id="PTHR43855:SF1">
    <property type="entry name" value="THIOSULFATE SULFURTRANSFERASE"/>
    <property type="match status" value="1"/>
</dbReference>
<sequence length="297" mass="33560">MTPRDAAERATTEASDHPTDVLVSPEWVEARLDQFEADDPAYRLVEVDVNSDFYDDGHAPGAVGFEWRTDLRSATSRDIVSPAELERVLGEAGIGPDTTVVAYGDNANWFATHFYWMLRYYGHPDVRVMDGGREYWLEHDYPTVREVPDFDPVDYAVQDRVESVRAYRDEVREAIGTETAFVDVRSTPEFVGTLTSPPGDRESAQRGGHIPGATNVFWADNVGPDRRFRSAEALRELYTDHGVEPDQRVVTYCRIGERSAVTWFVLQELLGYEDVANYDGSWVEWGNMIRAPIETGP</sequence>
<evidence type="ECO:0000313" key="6">
    <source>
        <dbReference type="Proteomes" id="UP001057580"/>
    </source>
</evidence>
<dbReference type="AlphaFoldDB" id="A0A9E7R1V3"/>
<dbReference type="SMART" id="SM00450">
    <property type="entry name" value="RHOD"/>
    <property type="match status" value="2"/>
</dbReference>
<dbReference type="PROSITE" id="PS00683">
    <property type="entry name" value="RHODANESE_2"/>
    <property type="match status" value="1"/>
</dbReference>
<dbReference type="Pfam" id="PF00581">
    <property type="entry name" value="Rhodanese"/>
    <property type="match status" value="2"/>
</dbReference>
<dbReference type="InterPro" id="IPR036873">
    <property type="entry name" value="Rhodanese-like_dom_sf"/>
</dbReference>
<dbReference type="PROSITE" id="PS50206">
    <property type="entry name" value="RHODANESE_3"/>
    <property type="match status" value="2"/>
</dbReference>
<feature type="domain" description="Rhodanese" evidence="4">
    <location>
        <begin position="175"/>
        <end position="294"/>
    </location>
</feature>
<dbReference type="RefSeq" id="WP_260592971.1">
    <property type="nucleotide sequence ID" value="NZ_CP104003.1"/>
</dbReference>
<evidence type="ECO:0000256" key="2">
    <source>
        <dbReference type="RuleBase" id="RU000507"/>
    </source>
</evidence>
<dbReference type="GeneID" id="74944328"/>
<dbReference type="PANTHER" id="PTHR43855">
    <property type="entry name" value="THIOSULFATE SULFURTRANSFERASE"/>
    <property type="match status" value="1"/>
</dbReference>
<dbReference type="InterPro" id="IPR051126">
    <property type="entry name" value="Thiosulfate_sulfurtransferase"/>
</dbReference>
<organism evidence="5 6">
    <name type="scientific">Salinirubellus salinus</name>
    <dbReference type="NCBI Taxonomy" id="1364945"/>
    <lineage>
        <taxon>Archaea</taxon>
        <taxon>Methanobacteriati</taxon>
        <taxon>Methanobacteriota</taxon>
        <taxon>Stenosarchaea group</taxon>
        <taxon>Halobacteria</taxon>
        <taxon>Halobacteriales</taxon>
        <taxon>Natronomonadaceae</taxon>
        <taxon>Salinirubellus</taxon>
    </lineage>
</organism>
<feature type="region of interest" description="Disordered" evidence="3">
    <location>
        <begin position="1"/>
        <end position="20"/>
    </location>
</feature>
<evidence type="ECO:0000256" key="1">
    <source>
        <dbReference type="ARBA" id="ARBA00022737"/>
    </source>
</evidence>
<dbReference type="CDD" id="cd01448">
    <property type="entry name" value="TST_Repeat_1"/>
    <property type="match status" value="1"/>
</dbReference>
<reference evidence="5" key="1">
    <citation type="submission" date="2022-09" db="EMBL/GenBank/DDBJ databases">
        <title>Diverse halophilic archaea isolated from saline environments.</title>
        <authorList>
            <person name="Cui H.-L."/>
        </authorList>
    </citation>
    <scope>NUCLEOTIDE SEQUENCE</scope>
    <source>
        <strain evidence="5">ZS-35-S2</strain>
    </source>
</reference>
<dbReference type="Proteomes" id="UP001057580">
    <property type="component" value="Chromosome"/>
</dbReference>
<dbReference type="KEGG" id="ssai:N0B31_17860"/>
<feature type="compositionally biased region" description="Basic and acidic residues" evidence="3">
    <location>
        <begin position="1"/>
        <end position="19"/>
    </location>
</feature>
<name>A0A9E7R1V3_9EURY</name>
<feature type="domain" description="Rhodanese" evidence="4">
    <location>
        <begin position="38"/>
        <end position="145"/>
    </location>
</feature>
<dbReference type="InterPro" id="IPR001307">
    <property type="entry name" value="Thiosulphate_STrfase_CS"/>
</dbReference>
<dbReference type="CDD" id="cd01449">
    <property type="entry name" value="TST_Repeat_2"/>
    <property type="match status" value="1"/>
</dbReference>
<gene>
    <name evidence="5" type="ORF">N0B31_17860</name>
</gene>
<dbReference type="GO" id="GO:0004792">
    <property type="term" value="F:thiosulfate-cyanide sulfurtransferase activity"/>
    <property type="evidence" value="ECO:0007669"/>
    <property type="project" value="InterPro"/>
</dbReference>
<keyword evidence="1" id="KW-0677">Repeat</keyword>
<dbReference type="SUPFAM" id="SSF52821">
    <property type="entry name" value="Rhodanese/Cell cycle control phosphatase"/>
    <property type="match status" value="2"/>
</dbReference>
<dbReference type="InterPro" id="IPR001763">
    <property type="entry name" value="Rhodanese-like_dom"/>
</dbReference>
<evidence type="ECO:0000259" key="4">
    <source>
        <dbReference type="PROSITE" id="PS50206"/>
    </source>
</evidence>
<keyword evidence="2" id="KW-0808">Transferase</keyword>
<accession>A0A9E7R1V3</accession>
<protein>
    <recommendedName>
        <fullName evidence="2">Sulfurtransferase</fullName>
    </recommendedName>
</protein>
<evidence type="ECO:0000313" key="5">
    <source>
        <dbReference type="EMBL" id="UWM53977.1"/>
    </source>
</evidence>
<dbReference type="EMBL" id="CP104003">
    <property type="protein sequence ID" value="UWM53977.1"/>
    <property type="molecule type" value="Genomic_DNA"/>
</dbReference>
<keyword evidence="6" id="KW-1185">Reference proteome</keyword>
<dbReference type="Gene3D" id="3.40.250.10">
    <property type="entry name" value="Rhodanese-like domain"/>
    <property type="match status" value="2"/>
</dbReference>
<proteinExistence type="predicted"/>
<evidence type="ECO:0000256" key="3">
    <source>
        <dbReference type="SAM" id="MobiDB-lite"/>
    </source>
</evidence>